<protein>
    <submittedName>
        <fullName evidence="1">5-carboxymethyl-2-hydroxymuconate Delta-isomerase</fullName>
    </submittedName>
</protein>
<dbReference type="InterPro" id="IPR014347">
    <property type="entry name" value="Tautomerase/MIF_sf"/>
</dbReference>
<dbReference type="Pfam" id="PF02962">
    <property type="entry name" value="CHMI"/>
    <property type="match status" value="1"/>
</dbReference>
<proteinExistence type="predicted"/>
<dbReference type="PANTHER" id="PTHR37950:SF1">
    <property type="entry name" value="4-HYDROXYPHENYLACETATE CATABOLISM PROTEIN"/>
    <property type="match status" value="1"/>
</dbReference>
<dbReference type="SUPFAM" id="SSF55331">
    <property type="entry name" value="Tautomerase/MIF"/>
    <property type="match status" value="1"/>
</dbReference>
<sequence>MPHVTLQYTVNLAEFDPAMALRAINQALADSGHFDEHAIKSRALRLDDYRIGVADAGRAFIHVQLKVLPGRDDATRKALTERILDALATVVAACPPSTQLCVEVDELDARTYTKRVIDTPPA</sequence>
<name>A0ABU1C909_9GAMM</name>
<dbReference type="PANTHER" id="PTHR37950">
    <property type="entry name" value="4-HYDROXYPHENYLACETATE CATABOLISM PROTEIN"/>
    <property type="match status" value="1"/>
</dbReference>
<dbReference type="Proteomes" id="UP001233535">
    <property type="component" value="Unassembled WGS sequence"/>
</dbReference>
<comment type="caution">
    <text evidence="1">The sequence shown here is derived from an EMBL/GenBank/DDBJ whole genome shotgun (WGS) entry which is preliminary data.</text>
</comment>
<dbReference type="EMBL" id="JARUHG010000001">
    <property type="protein sequence ID" value="MDR0181605.1"/>
    <property type="molecule type" value="Genomic_DNA"/>
</dbReference>
<evidence type="ECO:0000313" key="2">
    <source>
        <dbReference type="Proteomes" id="UP001233535"/>
    </source>
</evidence>
<keyword evidence="2" id="KW-1185">Reference proteome</keyword>
<dbReference type="CDD" id="cd00580">
    <property type="entry name" value="CHMI"/>
    <property type="match status" value="1"/>
</dbReference>
<dbReference type="InterPro" id="IPR004220">
    <property type="entry name" value="5-COMe_2-OHmuconate_Isoase"/>
</dbReference>
<dbReference type="RefSeq" id="WP_309260791.1">
    <property type="nucleotide sequence ID" value="NZ_JARUHG010000001.1"/>
</dbReference>
<accession>A0ABU1C909</accession>
<evidence type="ECO:0000313" key="1">
    <source>
        <dbReference type="EMBL" id="MDR0181605.1"/>
    </source>
</evidence>
<gene>
    <name evidence="1" type="ORF">P8609_01290</name>
</gene>
<dbReference type="Gene3D" id="3.30.429.10">
    <property type="entry name" value="Macrophage Migration Inhibitory Factor"/>
    <property type="match status" value="1"/>
</dbReference>
<organism evidence="1 2">
    <name type="scientific">Lysobacter arvi</name>
    <dbReference type="NCBI Taxonomy" id="3038776"/>
    <lineage>
        <taxon>Bacteria</taxon>
        <taxon>Pseudomonadati</taxon>
        <taxon>Pseudomonadota</taxon>
        <taxon>Gammaproteobacteria</taxon>
        <taxon>Lysobacterales</taxon>
        <taxon>Lysobacteraceae</taxon>
        <taxon>Lysobacter</taxon>
    </lineage>
</organism>
<reference evidence="1 2" key="1">
    <citation type="submission" date="2023-04" db="EMBL/GenBank/DDBJ databases">
        <title>Lysobacter sp. strain UC isolated from soil sample.</title>
        <authorList>
            <person name="Choksket S."/>
            <person name="Harshvardhan F."/>
            <person name="Rana R."/>
            <person name="Patil P.B."/>
            <person name="Korpole S."/>
        </authorList>
    </citation>
    <scope>NUCLEOTIDE SEQUENCE [LARGE SCALE GENOMIC DNA]</scope>
    <source>
        <strain evidence="1 2">UC</strain>
    </source>
</reference>